<dbReference type="EC" id="2.4.-.-" evidence="7"/>
<name>A0ABV3R007_9HYPH</name>
<keyword evidence="6" id="KW-0472">Membrane</keyword>
<evidence type="ECO:0000256" key="6">
    <source>
        <dbReference type="ARBA" id="ARBA00023136"/>
    </source>
</evidence>
<dbReference type="InterPro" id="IPR008166">
    <property type="entry name" value="Glyco_transf_92"/>
</dbReference>
<accession>A0ABV3R007</accession>
<reference evidence="7 8" key="1">
    <citation type="submission" date="2024-06" db="EMBL/GenBank/DDBJ databases">
        <authorList>
            <person name="Tuo L."/>
        </authorList>
    </citation>
    <scope>NUCLEOTIDE SEQUENCE [LARGE SCALE GENOMIC DNA]</scope>
    <source>
        <strain evidence="7 8">ZMM04-5</strain>
    </source>
</reference>
<dbReference type="EMBL" id="JBFOCI010000003">
    <property type="protein sequence ID" value="MEW9806669.1"/>
    <property type="molecule type" value="Genomic_DNA"/>
</dbReference>
<keyword evidence="3 7" id="KW-0808">Transferase</keyword>
<evidence type="ECO:0000256" key="3">
    <source>
        <dbReference type="ARBA" id="ARBA00022679"/>
    </source>
</evidence>
<evidence type="ECO:0000256" key="2">
    <source>
        <dbReference type="ARBA" id="ARBA00022676"/>
    </source>
</evidence>
<dbReference type="InterPro" id="IPR029044">
    <property type="entry name" value="Nucleotide-diphossugar_trans"/>
</dbReference>
<dbReference type="Pfam" id="PF01697">
    <property type="entry name" value="Glyco_transf_92"/>
    <property type="match status" value="1"/>
</dbReference>
<sequence>MAIATVLKDEEHYVAEWASFHRAVGVRHFLVYDDGSTDRTLPILRDVLPPESLTILPWRFAMTDVRMGLALNRQVFAFAHAILNFGADFRWMGFIDVDEFILPKTGRTIEEALAGANGFPNISLPWHMFGTSGHKTRPPGPVTRSYTRRSADPMSRLKNAMNFKCIVDPCAVSEVSVHHFHTREFGDRTANDAGEVFPLAGRKAPAFYSSRYLQLNHYYTRSEEEFMRKIERGGVSPTAWQKRKTRLTIALENIEKDEVEDSSMTDFLDRNGILTAA</sequence>
<protein>
    <submittedName>
        <fullName evidence="7">Glycosyltransferase family 92 protein</fullName>
        <ecNumber evidence="7">2.4.-.-</ecNumber>
    </submittedName>
</protein>
<dbReference type="SUPFAM" id="SSF53448">
    <property type="entry name" value="Nucleotide-diphospho-sugar transferases"/>
    <property type="match status" value="1"/>
</dbReference>
<keyword evidence="4" id="KW-0812">Transmembrane</keyword>
<organism evidence="7 8">
    <name type="scientific">Mesorhizobium marinum</name>
    <dbReference type="NCBI Taxonomy" id="3228790"/>
    <lineage>
        <taxon>Bacteria</taxon>
        <taxon>Pseudomonadati</taxon>
        <taxon>Pseudomonadota</taxon>
        <taxon>Alphaproteobacteria</taxon>
        <taxon>Hyphomicrobiales</taxon>
        <taxon>Phyllobacteriaceae</taxon>
        <taxon>Mesorhizobium</taxon>
    </lineage>
</organism>
<proteinExistence type="predicted"/>
<dbReference type="Proteomes" id="UP001556196">
    <property type="component" value="Unassembled WGS sequence"/>
</dbReference>
<evidence type="ECO:0000313" key="8">
    <source>
        <dbReference type="Proteomes" id="UP001556196"/>
    </source>
</evidence>
<evidence type="ECO:0000256" key="4">
    <source>
        <dbReference type="ARBA" id="ARBA00022692"/>
    </source>
</evidence>
<evidence type="ECO:0000256" key="1">
    <source>
        <dbReference type="ARBA" id="ARBA00004167"/>
    </source>
</evidence>
<comment type="subcellular location">
    <subcellularLocation>
        <location evidence="1">Membrane</location>
        <topology evidence="1">Single-pass membrane protein</topology>
    </subcellularLocation>
</comment>
<gene>
    <name evidence="7" type="ORF">ABUE31_11800</name>
</gene>
<keyword evidence="2 7" id="KW-0328">Glycosyltransferase</keyword>
<evidence type="ECO:0000256" key="5">
    <source>
        <dbReference type="ARBA" id="ARBA00022989"/>
    </source>
</evidence>
<keyword evidence="8" id="KW-1185">Reference proteome</keyword>
<keyword evidence="5" id="KW-1133">Transmembrane helix</keyword>
<dbReference type="PANTHER" id="PTHR21461">
    <property type="entry name" value="GLYCOSYLTRANSFERASE FAMILY 92 PROTEIN"/>
    <property type="match status" value="1"/>
</dbReference>
<comment type="caution">
    <text evidence="7">The sequence shown here is derived from an EMBL/GenBank/DDBJ whole genome shotgun (WGS) entry which is preliminary data.</text>
</comment>
<dbReference type="PANTHER" id="PTHR21461:SF69">
    <property type="entry name" value="GLYCOSYLTRANSFERASE FAMILY 92 PROTEIN"/>
    <property type="match status" value="1"/>
</dbReference>
<dbReference type="GO" id="GO:0016757">
    <property type="term" value="F:glycosyltransferase activity"/>
    <property type="evidence" value="ECO:0007669"/>
    <property type="project" value="UniProtKB-KW"/>
</dbReference>
<evidence type="ECO:0000313" key="7">
    <source>
        <dbReference type="EMBL" id="MEW9806669.1"/>
    </source>
</evidence>